<dbReference type="SMART" id="SM00331">
    <property type="entry name" value="PP2C_SIG"/>
    <property type="match status" value="1"/>
</dbReference>
<dbReference type="CDD" id="cd00143">
    <property type="entry name" value="PP2Cc"/>
    <property type="match status" value="1"/>
</dbReference>
<dbReference type="GeneID" id="301683530"/>
<gene>
    <name evidence="3" type="ORF">NIES46_27010</name>
</gene>
<dbReference type="PANTHER" id="PTHR47992">
    <property type="entry name" value="PROTEIN PHOSPHATASE"/>
    <property type="match status" value="1"/>
</dbReference>
<dbReference type="Gene3D" id="3.60.40.10">
    <property type="entry name" value="PPM-type phosphatase domain"/>
    <property type="match status" value="1"/>
</dbReference>
<dbReference type="InterPro" id="IPR036457">
    <property type="entry name" value="PPM-type-like_dom_sf"/>
</dbReference>
<dbReference type="Pfam" id="PF13672">
    <property type="entry name" value="PP2C_2"/>
    <property type="match status" value="1"/>
</dbReference>
<dbReference type="RefSeq" id="WP_006618885.1">
    <property type="nucleotide sequence ID" value="NZ_BIMW01000103.1"/>
</dbReference>
<dbReference type="SMART" id="SM00332">
    <property type="entry name" value="PP2Cc"/>
    <property type="match status" value="1"/>
</dbReference>
<sequence length="739" mass="82375">MLVCPQCQFENPDHHKFCQSCGTSLTYRSCPQCSCQVSLDQLDCWNCGAKTGKVWQAVIWCHKPYQESAPQQIPPNLAATDNFDHLMGGVDGVEDQISSNWDVITTLPGAEVTATDSNLMLADDYDTHSLLETLGDDSLAVSLSDEDEEEEEEEEDVGLFQMSNVEQVGDRDLLSTDTELFPPSTSLADIAEVDTSEEATVVDKPVYLDSQGRYKLLEPLPPLPVGEMARVPVLDCQPLQMSPLAALQLTGDDRQNRSALVMAAAQVYWDLYYSYPQHFPKVHDAWEDEYQAIVLLEDCSDLPDFEQKWHDIQTPLQQIVAWLQQMTQLWYVLEPVDYRQSLLRLDNLAISGTAPGSLFIKQLYADDPEKMPTVADLGQLWQSLFKLSGRTLMGSITQMLRDLREDKFQRVEELRLKLDEIIAELTPPQQPTTAPQRSSVTRLQTDVPTTGSSSGQIGDAPTVPRLPQLLDLQASGRTDVGKERSQNQDSFGLQTLLDRQEMPGSQTLYARGLYILCDGMGGHAGGEVASRMAVQSLKEYFQTHWADSDSLPSEQLIYHAIAEANEAIYRVNMQGTRSGSGRMGTTLVLVIVANTQVAIAHVGDSRLYRFTCSQGLEQITVDHEVGQREIARGVDPETAYNRPDAYQLTQALGPRDGKYLKPDIEFFDITEDTLLLLASDGLTDNDLVETYCQTHLKPLIDSQTNLDRGVDDLIDLANQYNGHDNITAIALRALVHHRD</sequence>
<dbReference type="EMBL" id="BIMW01000103">
    <property type="protein sequence ID" value="GCE94642.1"/>
    <property type="molecule type" value="Genomic_DNA"/>
</dbReference>
<protein>
    <recommendedName>
        <fullName evidence="2">PPM-type phosphatase domain-containing protein</fullName>
    </recommendedName>
</protein>
<comment type="caution">
    <text evidence="3">The sequence shown here is derived from an EMBL/GenBank/DDBJ whole genome shotgun (WGS) entry which is preliminary data.</text>
</comment>
<accession>A0A5M3T7N7</accession>
<dbReference type="NCBIfam" id="NF011149">
    <property type="entry name" value="PRK14559.1"/>
    <property type="match status" value="1"/>
</dbReference>
<evidence type="ECO:0000256" key="1">
    <source>
        <dbReference type="SAM" id="MobiDB-lite"/>
    </source>
</evidence>
<evidence type="ECO:0000259" key="2">
    <source>
        <dbReference type="PROSITE" id="PS51746"/>
    </source>
</evidence>
<dbReference type="Proteomes" id="UP000326169">
    <property type="component" value="Unassembled WGS sequence"/>
</dbReference>
<dbReference type="InterPro" id="IPR015655">
    <property type="entry name" value="PP2C"/>
</dbReference>
<evidence type="ECO:0000313" key="4">
    <source>
        <dbReference type="Proteomes" id="UP000326169"/>
    </source>
</evidence>
<feature type="region of interest" description="Disordered" evidence="1">
    <location>
        <begin position="426"/>
        <end position="464"/>
    </location>
</feature>
<feature type="domain" description="PPM-type phosphatase" evidence="2">
    <location>
        <begin position="473"/>
        <end position="733"/>
    </location>
</feature>
<name>A0A5M3T7N7_LIMPL</name>
<evidence type="ECO:0000313" key="3">
    <source>
        <dbReference type="EMBL" id="GCE94642.1"/>
    </source>
</evidence>
<proteinExistence type="predicted"/>
<dbReference type="PROSITE" id="PS51746">
    <property type="entry name" value="PPM_2"/>
    <property type="match status" value="1"/>
</dbReference>
<dbReference type="InterPro" id="IPR001932">
    <property type="entry name" value="PPM-type_phosphatase-like_dom"/>
</dbReference>
<organism evidence="3 4">
    <name type="scientific">Limnospira platensis NIES-46</name>
    <dbReference type="NCBI Taxonomy" id="1236695"/>
    <lineage>
        <taxon>Bacteria</taxon>
        <taxon>Bacillati</taxon>
        <taxon>Cyanobacteriota</taxon>
        <taxon>Cyanophyceae</taxon>
        <taxon>Oscillatoriophycideae</taxon>
        <taxon>Oscillatoriales</taxon>
        <taxon>Sirenicapillariaceae</taxon>
        <taxon>Limnospira</taxon>
    </lineage>
</organism>
<reference evidence="3 4" key="1">
    <citation type="journal article" date="2019" name="J Genomics">
        <title>The Draft Genome of a Hydrogen-producing Cyanobacterium, Arthrospira platensis NIES-46.</title>
        <authorList>
            <person name="Suzuki S."/>
            <person name="Yamaguchi H."/>
            <person name="Kawachi M."/>
        </authorList>
    </citation>
    <scope>NUCLEOTIDE SEQUENCE [LARGE SCALE GENOMIC DNA]</scope>
    <source>
        <strain evidence="3 4">NIES-46</strain>
    </source>
</reference>
<keyword evidence="4" id="KW-1185">Reference proteome</keyword>
<dbReference type="InterPro" id="IPR025874">
    <property type="entry name" value="DZR"/>
</dbReference>
<feature type="compositionally biased region" description="Polar residues" evidence="1">
    <location>
        <begin position="437"/>
        <end position="456"/>
    </location>
</feature>
<dbReference type="Pfam" id="PF12773">
    <property type="entry name" value="DZR"/>
    <property type="match status" value="1"/>
</dbReference>
<dbReference type="SUPFAM" id="SSF81606">
    <property type="entry name" value="PP2C-like"/>
    <property type="match status" value="1"/>
</dbReference>